<reference evidence="15 16" key="1">
    <citation type="submission" date="2018-08" db="EMBL/GenBank/DDBJ databases">
        <title>Genomic Encyclopedia of Type Strains, Phase IV (KMG-IV): sequencing the most valuable type-strain genomes for metagenomic binning, comparative biology and taxonomic classification.</title>
        <authorList>
            <person name="Goeker M."/>
        </authorList>
    </citation>
    <scope>NUCLEOTIDE SEQUENCE [LARGE SCALE GENOMIC DNA]</scope>
    <source>
        <strain evidence="15 16">BW863</strain>
    </source>
</reference>
<keyword evidence="6 13" id="KW-0812">Transmembrane</keyword>
<dbReference type="GO" id="GO:0020037">
    <property type="term" value="F:heme binding"/>
    <property type="evidence" value="ECO:0007669"/>
    <property type="project" value="TreeGrafter"/>
</dbReference>
<comment type="subcellular location">
    <subcellularLocation>
        <location evidence="2">Cell membrane</location>
        <topology evidence="2">Multi-pass membrane protein</topology>
    </subcellularLocation>
</comment>
<accession>A0A3D9YUB4</accession>
<keyword evidence="16" id="KW-1185">Reference proteome</keyword>
<evidence type="ECO:0000256" key="3">
    <source>
        <dbReference type="ARBA" id="ARBA00022448"/>
    </source>
</evidence>
<dbReference type="GO" id="GO:0005886">
    <property type="term" value="C:plasma membrane"/>
    <property type="evidence" value="ECO:0007669"/>
    <property type="project" value="UniProtKB-SubCell"/>
</dbReference>
<keyword evidence="4" id="KW-1003">Cell membrane</keyword>
<keyword evidence="7" id="KW-0479">Metal-binding</keyword>
<evidence type="ECO:0000256" key="6">
    <source>
        <dbReference type="ARBA" id="ARBA00022692"/>
    </source>
</evidence>
<dbReference type="PANTHER" id="PTHR30529">
    <property type="entry name" value="CYTOCHROME B561"/>
    <property type="match status" value="1"/>
</dbReference>
<dbReference type="InterPro" id="IPR011577">
    <property type="entry name" value="Cyt_b561_bac/Ni-Hgenase"/>
</dbReference>
<sequence>MHYDSRTIALHWTTAGLVLILWTIGQTADFIPRGPFRGAYWSAHFLLGFIFVAVLLTRILWRSSGGKRLPPADSGALQVISKTTHYLLYALLVIVAALGLANAFAHGVSIFGIINLPKLADHARAESIGDLHELAANSVLALAAFHAAAALAHHYLWRDKVLERMLPERAS</sequence>
<dbReference type="GO" id="GO:0046872">
    <property type="term" value="F:metal ion binding"/>
    <property type="evidence" value="ECO:0007669"/>
    <property type="project" value="UniProtKB-KW"/>
</dbReference>
<dbReference type="InterPro" id="IPR052168">
    <property type="entry name" value="Cytochrome_b561_oxidase"/>
</dbReference>
<dbReference type="GO" id="GO:0009055">
    <property type="term" value="F:electron transfer activity"/>
    <property type="evidence" value="ECO:0007669"/>
    <property type="project" value="InterPro"/>
</dbReference>
<evidence type="ECO:0000313" key="15">
    <source>
        <dbReference type="EMBL" id="REF86197.1"/>
    </source>
</evidence>
<gene>
    <name evidence="15" type="ORF">DES32_2244</name>
</gene>
<name>A0A3D9YUB4_9HYPH</name>
<evidence type="ECO:0000256" key="9">
    <source>
        <dbReference type="ARBA" id="ARBA00022989"/>
    </source>
</evidence>
<dbReference type="GO" id="GO:0022904">
    <property type="term" value="P:respiratory electron transport chain"/>
    <property type="evidence" value="ECO:0007669"/>
    <property type="project" value="InterPro"/>
</dbReference>
<evidence type="ECO:0000256" key="1">
    <source>
        <dbReference type="ARBA" id="ARBA00001970"/>
    </source>
</evidence>
<evidence type="ECO:0000256" key="10">
    <source>
        <dbReference type="ARBA" id="ARBA00023004"/>
    </source>
</evidence>
<evidence type="ECO:0000256" key="4">
    <source>
        <dbReference type="ARBA" id="ARBA00022475"/>
    </source>
</evidence>
<dbReference type="PANTHER" id="PTHR30529:SF1">
    <property type="entry name" value="CYTOCHROME B561 HOMOLOG 2"/>
    <property type="match status" value="1"/>
</dbReference>
<keyword evidence="5" id="KW-0349">Heme</keyword>
<dbReference type="RefSeq" id="WP_115836761.1">
    <property type="nucleotide sequence ID" value="NZ_CP025086.1"/>
</dbReference>
<evidence type="ECO:0000256" key="7">
    <source>
        <dbReference type="ARBA" id="ARBA00022723"/>
    </source>
</evidence>
<keyword evidence="11 13" id="KW-0472">Membrane</keyword>
<evidence type="ECO:0000256" key="13">
    <source>
        <dbReference type="SAM" id="Phobius"/>
    </source>
</evidence>
<feature type="transmembrane region" description="Helical" evidence="13">
    <location>
        <begin position="7"/>
        <end position="28"/>
    </location>
</feature>
<keyword evidence="10" id="KW-0408">Iron</keyword>
<evidence type="ECO:0000259" key="14">
    <source>
        <dbReference type="Pfam" id="PF01292"/>
    </source>
</evidence>
<comment type="caution">
    <text evidence="15">The sequence shown here is derived from an EMBL/GenBank/DDBJ whole genome shotgun (WGS) entry which is preliminary data.</text>
</comment>
<evidence type="ECO:0000256" key="5">
    <source>
        <dbReference type="ARBA" id="ARBA00022617"/>
    </source>
</evidence>
<evidence type="ECO:0000256" key="12">
    <source>
        <dbReference type="ARBA" id="ARBA00037975"/>
    </source>
</evidence>
<dbReference type="Pfam" id="PF01292">
    <property type="entry name" value="Ni_hydr_CYTB"/>
    <property type="match status" value="1"/>
</dbReference>
<dbReference type="SUPFAM" id="SSF81342">
    <property type="entry name" value="Transmembrane di-heme cytochromes"/>
    <property type="match status" value="1"/>
</dbReference>
<dbReference type="Proteomes" id="UP000256900">
    <property type="component" value="Unassembled WGS sequence"/>
</dbReference>
<keyword evidence="3" id="KW-0813">Transport</keyword>
<evidence type="ECO:0000256" key="8">
    <source>
        <dbReference type="ARBA" id="ARBA00022982"/>
    </source>
</evidence>
<dbReference type="OrthoDB" id="7280471at2"/>
<dbReference type="EMBL" id="QUMO01000003">
    <property type="protein sequence ID" value="REF86197.1"/>
    <property type="molecule type" value="Genomic_DNA"/>
</dbReference>
<comment type="similarity">
    <text evidence="12">Belongs to the cytochrome b561 family.</text>
</comment>
<feature type="transmembrane region" description="Helical" evidence="13">
    <location>
        <begin position="40"/>
        <end position="61"/>
    </location>
</feature>
<comment type="cofactor">
    <cofactor evidence="1">
        <name>heme b</name>
        <dbReference type="ChEBI" id="CHEBI:60344"/>
    </cofactor>
</comment>
<feature type="domain" description="Cytochrome b561 bacterial/Ni-hydrogenase" evidence="14">
    <location>
        <begin position="2"/>
        <end position="167"/>
    </location>
</feature>
<evidence type="ECO:0000313" key="16">
    <source>
        <dbReference type="Proteomes" id="UP000256900"/>
    </source>
</evidence>
<evidence type="ECO:0000256" key="2">
    <source>
        <dbReference type="ARBA" id="ARBA00004651"/>
    </source>
</evidence>
<organism evidence="15 16">
    <name type="scientific">Methylovirgula ligni</name>
    <dbReference type="NCBI Taxonomy" id="569860"/>
    <lineage>
        <taxon>Bacteria</taxon>
        <taxon>Pseudomonadati</taxon>
        <taxon>Pseudomonadota</taxon>
        <taxon>Alphaproteobacteria</taxon>
        <taxon>Hyphomicrobiales</taxon>
        <taxon>Beijerinckiaceae</taxon>
        <taxon>Methylovirgula</taxon>
    </lineage>
</organism>
<dbReference type="InterPro" id="IPR016174">
    <property type="entry name" value="Di-haem_cyt_TM"/>
</dbReference>
<dbReference type="AlphaFoldDB" id="A0A3D9YUB4"/>
<feature type="transmembrane region" description="Helical" evidence="13">
    <location>
        <begin position="134"/>
        <end position="157"/>
    </location>
</feature>
<feature type="transmembrane region" description="Helical" evidence="13">
    <location>
        <begin position="86"/>
        <end position="114"/>
    </location>
</feature>
<protein>
    <submittedName>
        <fullName evidence="15">Cytochrome b561</fullName>
    </submittedName>
</protein>
<proteinExistence type="inferred from homology"/>
<evidence type="ECO:0000256" key="11">
    <source>
        <dbReference type="ARBA" id="ARBA00023136"/>
    </source>
</evidence>
<keyword evidence="9 13" id="KW-1133">Transmembrane helix</keyword>
<keyword evidence="8" id="KW-0249">Electron transport</keyword>